<keyword evidence="3" id="KW-1185">Reference proteome</keyword>
<keyword evidence="1" id="KW-0812">Transmembrane</keyword>
<keyword evidence="1" id="KW-1133">Transmembrane helix</keyword>
<reference evidence="2" key="1">
    <citation type="submission" date="2020-10" db="EMBL/GenBank/DDBJ databases">
        <authorList>
            <person name="Castelo-Branco R."/>
            <person name="Eusebio N."/>
            <person name="Adriana R."/>
            <person name="Vieira A."/>
            <person name="Brugerolle De Fraissinette N."/>
            <person name="Rezende De Castro R."/>
            <person name="Schneider M.P."/>
            <person name="Vasconcelos V."/>
            <person name="Leao P.N."/>
        </authorList>
    </citation>
    <scope>NUCLEOTIDE SEQUENCE</scope>
    <source>
        <strain evidence="2">LEGE 11467</strain>
    </source>
</reference>
<dbReference type="AlphaFoldDB" id="A0A928Z6U4"/>
<name>A0A928Z6U4_9CYAN</name>
<evidence type="ECO:0000313" key="2">
    <source>
        <dbReference type="EMBL" id="MBE9040762.1"/>
    </source>
</evidence>
<evidence type="ECO:0000256" key="1">
    <source>
        <dbReference type="SAM" id="Phobius"/>
    </source>
</evidence>
<proteinExistence type="predicted"/>
<sequence>MTKPKLSHSKMGIASFCISLLVLPLMVFSAEAQFRIEDYIPILTFALIGVGLAISGMFYRHRNRLFPLLGGIINAASLIAFLMIRPALVGNQAALSVFTPSSFLTFFAGVGTGALPLLYEAYISKKH</sequence>
<organism evidence="2 3">
    <name type="scientific">Zarconia navalis LEGE 11467</name>
    <dbReference type="NCBI Taxonomy" id="1828826"/>
    <lineage>
        <taxon>Bacteria</taxon>
        <taxon>Bacillati</taxon>
        <taxon>Cyanobacteriota</taxon>
        <taxon>Cyanophyceae</taxon>
        <taxon>Oscillatoriophycideae</taxon>
        <taxon>Oscillatoriales</taxon>
        <taxon>Oscillatoriales incertae sedis</taxon>
        <taxon>Zarconia</taxon>
        <taxon>Zarconia navalis</taxon>
    </lineage>
</organism>
<evidence type="ECO:0000313" key="3">
    <source>
        <dbReference type="Proteomes" id="UP000621799"/>
    </source>
</evidence>
<gene>
    <name evidence="2" type="ORF">IQ235_08220</name>
</gene>
<accession>A0A928Z6U4</accession>
<keyword evidence="1" id="KW-0472">Membrane</keyword>
<dbReference type="EMBL" id="JADEXN010000115">
    <property type="protein sequence ID" value="MBE9040762.1"/>
    <property type="molecule type" value="Genomic_DNA"/>
</dbReference>
<protein>
    <submittedName>
        <fullName evidence="2">Uncharacterized protein</fullName>
    </submittedName>
</protein>
<feature type="transmembrane region" description="Helical" evidence="1">
    <location>
        <begin position="65"/>
        <end position="84"/>
    </location>
</feature>
<dbReference type="RefSeq" id="WP_264321005.1">
    <property type="nucleotide sequence ID" value="NZ_JADEXN010000115.1"/>
</dbReference>
<comment type="caution">
    <text evidence="2">The sequence shown here is derived from an EMBL/GenBank/DDBJ whole genome shotgun (WGS) entry which is preliminary data.</text>
</comment>
<dbReference type="Proteomes" id="UP000621799">
    <property type="component" value="Unassembled WGS sequence"/>
</dbReference>
<feature type="transmembrane region" description="Helical" evidence="1">
    <location>
        <begin position="39"/>
        <end position="58"/>
    </location>
</feature>
<feature type="transmembrane region" description="Helical" evidence="1">
    <location>
        <begin position="104"/>
        <end position="123"/>
    </location>
</feature>